<comment type="caution">
    <text evidence="2">The sequence shown here is derived from an EMBL/GenBank/DDBJ whole genome shotgun (WGS) entry which is preliminary data.</text>
</comment>
<dbReference type="PANTHER" id="PTHR45737">
    <property type="entry name" value="VON WILLEBRAND FACTOR A DOMAIN-CONTAINING PROTEIN 5A"/>
    <property type="match status" value="1"/>
</dbReference>
<dbReference type="PANTHER" id="PTHR45737:SF6">
    <property type="entry name" value="VON WILLEBRAND FACTOR A DOMAIN-CONTAINING PROTEIN 5A"/>
    <property type="match status" value="1"/>
</dbReference>
<dbReference type="EMBL" id="UYJE01008924">
    <property type="protein sequence ID" value="VDI68529.1"/>
    <property type="molecule type" value="Genomic_DNA"/>
</dbReference>
<sequence length="214" mass="24187">MIHLENMVYSLEETKANKTYNEAIQSGYTTMFLSEHNSAGDILRCQLGNLPAGDTAVLSMSYVVELSVEPDDICRFVLPAVLKPRYCPDEFDVKVELDPTFDQTEIDVPCQLTFSARINGHHKIKTITSYDTKFNINIEDDNMSALVELAGKFDFGHDLTCDIHYEDIHQPVVALEAGDQRKDMIGNVNKRTQKLITSTTSYRRPKGTRSMSWA</sequence>
<dbReference type="Pfam" id="PF08487">
    <property type="entry name" value="VIT"/>
    <property type="match status" value="1"/>
</dbReference>
<evidence type="ECO:0000313" key="2">
    <source>
        <dbReference type="EMBL" id="VDI68529.1"/>
    </source>
</evidence>
<protein>
    <recommendedName>
        <fullName evidence="1">VIT domain-containing protein</fullName>
    </recommendedName>
</protein>
<proteinExistence type="predicted"/>
<dbReference type="OrthoDB" id="1729737at2759"/>
<dbReference type="PROSITE" id="PS51468">
    <property type="entry name" value="VIT"/>
    <property type="match status" value="1"/>
</dbReference>
<name>A0A8B6GT83_MYTGA</name>
<gene>
    <name evidence="2" type="ORF">MGAL_10B079600</name>
</gene>
<evidence type="ECO:0000313" key="3">
    <source>
        <dbReference type="Proteomes" id="UP000596742"/>
    </source>
</evidence>
<accession>A0A8B6GT83</accession>
<dbReference type="AlphaFoldDB" id="A0A8B6GT83"/>
<keyword evidence="3" id="KW-1185">Reference proteome</keyword>
<reference evidence="2" key="1">
    <citation type="submission" date="2018-11" db="EMBL/GenBank/DDBJ databases">
        <authorList>
            <person name="Alioto T."/>
            <person name="Alioto T."/>
        </authorList>
    </citation>
    <scope>NUCLEOTIDE SEQUENCE</scope>
</reference>
<evidence type="ECO:0000259" key="1">
    <source>
        <dbReference type="PROSITE" id="PS51468"/>
    </source>
</evidence>
<dbReference type="InterPro" id="IPR013694">
    <property type="entry name" value="VIT"/>
</dbReference>
<organism evidence="2 3">
    <name type="scientific">Mytilus galloprovincialis</name>
    <name type="common">Mediterranean mussel</name>
    <dbReference type="NCBI Taxonomy" id="29158"/>
    <lineage>
        <taxon>Eukaryota</taxon>
        <taxon>Metazoa</taxon>
        <taxon>Spiralia</taxon>
        <taxon>Lophotrochozoa</taxon>
        <taxon>Mollusca</taxon>
        <taxon>Bivalvia</taxon>
        <taxon>Autobranchia</taxon>
        <taxon>Pteriomorphia</taxon>
        <taxon>Mytilida</taxon>
        <taxon>Mytiloidea</taxon>
        <taxon>Mytilidae</taxon>
        <taxon>Mytilinae</taxon>
        <taxon>Mytilus</taxon>
    </lineage>
</organism>
<dbReference type="Proteomes" id="UP000596742">
    <property type="component" value="Unassembled WGS sequence"/>
</dbReference>
<feature type="domain" description="VIT" evidence="1">
    <location>
        <begin position="1"/>
        <end position="64"/>
    </location>
</feature>